<keyword evidence="3" id="KW-1185">Reference proteome</keyword>
<feature type="compositionally biased region" description="Basic and acidic residues" evidence="1">
    <location>
        <begin position="111"/>
        <end position="130"/>
    </location>
</feature>
<evidence type="ECO:0000313" key="2">
    <source>
        <dbReference type="EMBL" id="KAK6527539.1"/>
    </source>
</evidence>
<dbReference type="Proteomes" id="UP001365542">
    <property type="component" value="Unassembled WGS sequence"/>
</dbReference>
<protein>
    <recommendedName>
        <fullName evidence="4">BZIP domain-containing protein</fullName>
    </recommendedName>
</protein>
<evidence type="ECO:0008006" key="4">
    <source>
        <dbReference type="Google" id="ProtNLM"/>
    </source>
</evidence>
<comment type="caution">
    <text evidence="2">The sequence shown here is derived from an EMBL/GenBank/DDBJ whole genome shotgun (WGS) entry which is preliminary data.</text>
</comment>
<sequence length="227" mass="25429">MADFSSNQQGQQRIRDNKRRYRARKKEYVEEIERKLQDYQQQGIQASREIQVAALRVVEENTRLKELLRHVGVDDCTIQAWLQGGVVSSLPKICSPVAETEIGRGSVEKCPNKLRGDHPEPKKCSSEQCKEPSTGHPPCKMVTILAENPNVDITQLSVQSEDQISEEIKDSVECSRAYEMCVRLATSVEAVESVAQSLEKGCVKNANGQGCTVKNDVVWEIIDKLSL</sequence>
<feature type="region of interest" description="Disordered" evidence="1">
    <location>
        <begin position="1"/>
        <end position="21"/>
    </location>
</feature>
<dbReference type="AlphaFoldDB" id="A0AAV9WVH1"/>
<evidence type="ECO:0000313" key="3">
    <source>
        <dbReference type="Proteomes" id="UP001365542"/>
    </source>
</evidence>
<dbReference type="PANTHER" id="PTHR42070:SF1">
    <property type="entry name" value="FILAMENT ASSOCIATED PROTEIN, PUTATIVE (AFU_ORTHOLOGUE AFUA_8G06630)-RELATED"/>
    <property type="match status" value="1"/>
</dbReference>
<feature type="compositionally biased region" description="Polar residues" evidence="1">
    <location>
        <begin position="1"/>
        <end position="12"/>
    </location>
</feature>
<gene>
    <name evidence="2" type="ORF">TWF694_004522</name>
</gene>
<feature type="region of interest" description="Disordered" evidence="1">
    <location>
        <begin position="111"/>
        <end position="134"/>
    </location>
</feature>
<evidence type="ECO:0000256" key="1">
    <source>
        <dbReference type="SAM" id="MobiDB-lite"/>
    </source>
</evidence>
<reference evidence="2 3" key="1">
    <citation type="submission" date="2019-10" db="EMBL/GenBank/DDBJ databases">
        <authorList>
            <person name="Palmer J.M."/>
        </authorList>
    </citation>
    <scope>NUCLEOTIDE SEQUENCE [LARGE SCALE GENOMIC DNA]</scope>
    <source>
        <strain evidence="2 3">TWF694</strain>
    </source>
</reference>
<proteinExistence type="predicted"/>
<organism evidence="2 3">
    <name type="scientific">Orbilia ellipsospora</name>
    <dbReference type="NCBI Taxonomy" id="2528407"/>
    <lineage>
        <taxon>Eukaryota</taxon>
        <taxon>Fungi</taxon>
        <taxon>Dikarya</taxon>
        <taxon>Ascomycota</taxon>
        <taxon>Pezizomycotina</taxon>
        <taxon>Orbiliomycetes</taxon>
        <taxon>Orbiliales</taxon>
        <taxon>Orbiliaceae</taxon>
        <taxon>Orbilia</taxon>
    </lineage>
</organism>
<dbReference type="CDD" id="cd14688">
    <property type="entry name" value="bZIP_YAP"/>
    <property type="match status" value="1"/>
</dbReference>
<name>A0AAV9WVH1_9PEZI</name>
<dbReference type="EMBL" id="JAVHJO010000015">
    <property type="protein sequence ID" value="KAK6527539.1"/>
    <property type="molecule type" value="Genomic_DNA"/>
</dbReference>
<accession>A0AAV9WVH1</accession>
<dbReference type="PANTHER" id="PTHR42070">
    <property type="entry name" value="FILAMENT ASSOCIATED PROTEIN, PUTATIVE (AFU_ORTHOLOGUE AFUA_8G06630)-RELATED"/>
    <property type="match status" value="1"/>
</dbReference>